<dbReference type="AlphaFoldDB" id="A0AAV5L4I0"/>
<dbReference type="Proteomes" id="UP001054252">
    <property type="component" value="Unassembled WGS sequence"/>
</dbReference>
<name>A0AAV5L4I0_9ROSI</name>
<feature type="region of interest" description="Disordered" evidence="1">
    <location>
        <begin position="47"/>
        <end position="66"/>
    </location>
</feature>
<evidence type="ECO:0000313" key="2">
    <source>
        <dbReference type="EMBL" id="GKV32030.1"/>
    </source>
</evidence>
<accession>A0AAV5L4I0</accession>
<comment type="caution">
    <text evidence="2">The sequence shown here is derived from an EMBL/GenBank/DDBJ whole genome shotgun (WGS) entry which is preliminary data.</text>
</comment>
<proteinExistence type="predicted"/>
<sequence length="66" mass="7461">MIAVTYEKKEEILPLSRSNEQCRERRRATVVIAGEFAFSLCSSVGQIERGGGESGRDKNRQFLNEL</sequence>
<dbReference type="EMBL" id="BPVZ01000093">
    <property type="protein sequence ID" value="GKV32030.1"/>
    <property type="molecule type" value="Genomic_DNA"/>
</dbReference>
<evidence type="ECO:0000256" key="1">
    <source>
        <dbReference type="SAM" id="MobiDB-lite"/>
    </source>
</evidence>
<gene>
    <name evidence="2" type="ORF">SLEP1_g40667</name>
</gene>
<reference evidence="2 3" key="1">
    <citation type="journal article" date="2021" name="Commun. Biol.">
        <title>The genome of Shorea leprosula (Dipterocarpaceae) highlights the ecological relevance of drought in aseasonal tropical rainforests.</title>
        <authorList>
            <person name="Ng K.K.S."/>
            <person name="Kobayashi M.J."/>
            <person name="Fawcett J.A."/>
            <person name="Hatakeyama M."/>
            <person name="Paape T."/>
            <person name="Ng C.H."/>
            <person name="Ang C.C."/>
            <person name="Tnah L.H."/>
            <person name="Lee C.T."/>
            <person name="Nishiyama T."/>
            <person name="Sese J."/>
            <person name="O'Brien M.J."/>
            <person name="Copetti D."/>
            <person name="Mohd Noor M.I."/>
            <person name="Ong R.C."/>
            <person name="Putra M."/>
            <person name="Sireger I.Z."/>
            <person name="Indrioko S."/>
            <person name="Kosugi Y."/>
            <person name="Izuno A."/>
            <person name="Isagi Y."/>
            <person name="Lee S.L."/>
            <person name="Shimizu K.K."/>
        </authorList>
    </citation>
    <scope>NUCLEOTIDE SEQUENCE [LARGE SCALE GENOMIC DNA]</scope>
    <source>
        <strain evidence="2">214</strain>
    </source>
</reference>
<protein>
    <submittedName>
        <fullName evidence="2">Uncharacterized protein</fullName>
    </submittedName>
</protein>
<evidence type="ECO:0000313" key="3">
    <source>
        <dbReference type="Proteomes" id="UP001054252"/>
    </source>
</evidence>
<feature type="compositionally biased region" description="Basic and acidic residues" evidence="1">
    <location>
        <begin position="50"/>
        <end position="60"/>
    </location>
</feature>
<keyword evidence="3" id="KW-1185">Reference proteome</keyword>
<organism evidence="2 3">
    <name type="scientific">Rubroshorea leprosula</name>
    <dbReference type="NCBI Taxonomy" id="152421"/>
    <lineage>
        <taxon>Eukaryota</taxon>
        <taxon>Viridiplantae</taxon>
        <taxon>Streptophyta</taxon>
        <taxon>Embryophyta</taxon>
        <taxon>Tracheophyta</taxon>
        <taxon>Spermatophyta</taxon>
        <taxon>Magnoliopsida</taxon>
        <taxon>eudicotyledons</taxon>
        <taxon>Gunneridae</taxon>
        <taxon>Pentapetalae</taxon>
        <taxon>rosids</taxon>
        <taxon>malvids</taxon>
        <taxon>Malvales</taxon>
        <taxon>Dipterocarpaceae</taxon>
        <taxon>Rubroshorea</taxon>
    </lineage>
</organism>